<protein>
    <submittedName>
        <fullName evidence="2">Uncharacterized protein</fullName>
    </submittedName>
</protein>
<evidence type="ECO:0000313" key="3">
    <source>
        <dbReference type="Proteomes" id="UP001054945"/>
    </source>
</evidence>
<dbReference type="EMBL" id="BPLR01016626">
    <property type="protein sequence ID" value="GIY85210.1"/>
    <property type="molecule type" value="Genomic_DNA"/>
</dbReference>
<proteinExistence type="predicted"/>
<name>A0AAV4WQJ8_CAEEX</name>
<keyword evidence="3" id="KW-1185">Reference proteome</keyword>
<evidence type="ECO:0000256" key="1">
    <source>
        <dbReference type="SAM" id="MobiDB-lite"/>
    </source>
</evidence>
<feature type="region of interest" description="Disordered" evidence="1">
    <location>
        <begin position="56"/>
        <end position="116"/>
    </location>
</feature>
<sequence>MHRNIRHFLPLVNVYIRPAKSLKSPGYHVDEVILRGQSNDEWGQVRVRVMVEMHRPGRGYGLPRTNKSGEVREEGKKSDMKREEKKSCEMTRKTKSSMKREEKKRGEMTRKKRKVPKMVSHCVVLKHYHGPARPTHEVIKLVDPFVKPPPSDFRRIEPQQWHPSMF</sequence>
<accession>A0AAV4WQJ8</accession>
<organism evidence="2 3">
    <name type="scientific">Caerostris extrusa</name>
    <name type="common">Bark spider</name>
    <name type="synonym">Caerostris bankana</name>
    <dbReference type="NCBI Taxonomy" id="172846"/>
    <lineage>
        <taxon>Eukaryota</taxon>
        <taxon>Metazoa</taxon>
        <taxon>Ecdysozoa</taxon>
        <taxon>Arthropoda</taxon>
        <taxon>Chelicerata</taxon>
        <taxon>Arachnida</taxon>
        <taxon>Araneae</taxon>
        <taxon>Araneomorphae</taxon>
        <taxon>Entelegynae</taxon>
        <taxon>Araneoidea</taxon>
        <taxon>Araneidae</taxon>
        <taxon>Caerostris</taxon>
    </lineage>
</organism>
<dbReference type="Proteomes" id="UP001054945">
    <property type="component" value="Unassembled WGS sequence"/>
</dbReference>
<dbReference type="AlphaFoldDB" id="A0AAV4WQJ8"/>
<evidence type="ECO:0000313" key="2">
    <source>
        <dbReference type="EMBL" id="GIY85210.1"/>
    </source>
</evidence>
<reference evidence="2 3" key="1">
    <citation type="submission" date="2021-06" db="EMBL/GenBank/DDBJ databases">
        <title>Caerostris extrusa draft genome.</title>
        <authorList>
            <person name="Kono N."/>
            <person name="Arakawa K."/>
        </authorList>
    </citation>
    <scope>NUCLEOTIDE SEQUENCE [LARGE SCALE GENOMIC DNA]</scope>
</reference>
<comment type="caution">
    <text evidence="2">The sequence shown here is derived from an EMBL/GenBank/DDBJ whole genome shotgun (WGS) entry which is preliminary data.</text>
</comment>
<gene>
    <name evidence="2" type="ORF">CEXT_89941</name>
</gene>
<feature type="compositionally biased region" description="Basic and acidic residues" evidence="1">
    <location>
        <begin position="67"/>
        <end position="109"/>
    </location>
</feature>